<name>A0ABD5XRZ6_9EURY</name>
<evidence type="ECO:0000313" key="2">
    <source>
        <dbReference type="EMBL" id="MFC7137843.1"/>
    </source>
</evidence>
<gene>
    <name evidence="2" type="ORF">ACFQRB_18170</name>
</gene>
<comment type="caution">
    <text evidence="2">The sequence shown here is derived from an EMBL/GenBank/DDBJ whole genome shotgun (WGS) entry which is preliminary data.</text>
</comment>
<dbReference type="InterPro" id="IPR036676">
    <property type="entry name" value="PurM-like_C_sf"/>
</dbReference>
<dbReference type="Gene3D" id="3.90.650.10">
    <property type="entry name" value="PurM-like C-terminal domain"/>
    <property type="match status" value="1"/>
</dbReference>
<protein>
    <submittedName>
        <fullName evidence="2">Uncharacterized protein</fullName>
    </submittedName>
</protein>
<reference evidence="2 3" key="1">
    <citation type="journal article" date="2019" name="Int. J. Syst. Evol. Microbiol.">
        <title>The Global Catalogue of Microorganisms (GCM) 10K type strain sequencing project: providing services to taxonomists for standard genome sequencing and annotation.</title>
        <authorList>
            <consortium name="The Broad Institute Genomics Platform"/>
            <consortium name="The Broad Institute Genome Sequencing Center for Infectious Disease"/>
            <person name="Wu L."/>
            <person name="Ma J."/>
        </authorList>
    </citation>
    <scope>NUCLEOTIDE SEQUENCE [LARGE SCALE GENOMIC DNA]</scope>
    <source>
        <strain evidence="2 3">DT92</strain>
    </source>
</reference>
<evidence type="ECO:0000313" key="3">
    <source>
        <dbReference type="Proteomes" id="UP001596368"/>
    </source>
</evidence>
<feature type="region of interest" description="Disordered" evidence="1">
    <location>
        <begin position="1"/>
        <end position="21"/>
    </location>
</feature>
<evidence type="ECO:0000256" key="1">
    <source>
        <dbReference type="SAM" id="MobiDB-lite"/>
    </source>
</evidence>
<organism evidence="2 3">
    <name type="scientific">Halobaculum litoreum</name>
    <dbReference type="NCBI Taxonomy" id="3031998"/>
    <lineage>
        <taxon>Archaea</taxon>
        <taxon>Methanobacteriati</taxon>
        <taxon>Methanobacteriota</taxon>
        <taxon>Stenosarchaea group</taxon>
        <taxon>Halobacteria</taxon>
        <taxon>Halobacteriales</taxon>
        <taxon>Haloferacaceae</taxon>
        <taxon>Halobaculum</taxon>
    </lineage>
</organism>
<dbReference type="EMBL" id="JBHSZG010000008">
    <property type="protein sequence ID" value="MFC7137843.1"/>
    <property type="molecule type" value="Genomic_DNA"/>
</dbReference>
<keyword evidence="3" id="KW-1185">Reference proteome</keyword>
<dbReference type="Proteomes" id="UP001596368">
    <property type="component" value="Unassembled WGS sequence"/>
</dbReference>
<sequence length="435" mass="43865">MARRGVTDGRRAAPADHADPRRCGCAGKTPLDRVVMPARERIATRLATTRVTLGPDGDAARLPGAASPVRRVEALPLDGRAPEVPFASDDRDAPVVTLACALVGPAVADPDRFAATLGDVYAGLDGPRVTVGKGHAVQVPGAEPGMVWLEHLRRPDGSPAGSDGADGTTAANVDAVHAFPVLEPHEQARVATLNARNDLYAAGATRPVTVRPLVAAPGGDAPAADRVAAWFREGAPADATVLRPSVAAHGGEGWVVGASVDAAGAVADALLPDPCAVVVTRPAGGLAAFALGHLTGDDGLRERGRRALLADTAAVADAVRAFRPTGDTPFDPAVHVARVTDASGEGIAGLGRLAAAAGRSFRLERLPVVDGVGAAAAGSWTLPDVTVETNGPLAVFAAPAVADRLLDRLAGVAGAAAERIGLLGGPSTGATRRGR</sequence>
<proteinExistence type="predicted"/>
<dbReference type="AlphaFoldDB" id="A0ABD5XRZ6"/>
<accession>A0ABD5XRZ6</accession>